<evidence type="ECO:0000259" key="5">
    <source>
        <dbReference type="Pfam" id="PF18972"/>
    </source>
</evidence>
<dbReference type="GO" id="GO:0006457">
    <property type="term" value="P:protein folding"/>
    <property type="evidence" value="ECO:0007669"/>
    <property type="project" value="TreeGrafter"/>
</dbReference>
<dbReference type="Gene3D" id="1.25.40.10">
    <property type="entry name" value="Tetratricopeptide repeat domain"/>
    <property type="match status" value="1"/>
</dbReference>
<dbReference type="InterPro" id="IPR044059">
    <property type="entry name" value="Csn1/TTC4_wheel"/>
</dbReference>
<dbReference type="InterPro" id="IPR019734">
    <property type="entry name" value="TPR_rpt"/>
</dbReference>
<reference evidence="8" key="1">
    <citation type="submission" date="2017-02" db="UniProtKB">
        <authorList>
            <consortium name="WormBaseParasite"/>
        </authorList>
    </citation>
    <scope>IDENTIFICATION</scope>
</reference>
<evidence type="ECO:0000256" key="4">
    <source>
        <dbReference type="SAM" id="MobiDB-lite"/>
    </source>
</evidence>
<dbReference type="SMART" id="SM00028">
    <property type="entry name" value="TPR"/>
    <property type="match status" value="2"/>
</dbReference>
<evidence type="ECO:0000256" key="2">
    <source>
        <dbReference type="ARBA" id="ARBA00022803"/>
    </source>
</evidence>
<evidence type="ECO:0000256" key="1">
    <source>
        <dbReference type="ARBA" id="ARBA00022737"/>
    </source>
</evidence>
<dbReference type="PANTHER" id="PTHR46035">
    <property type="entry name" value="TETRATRICOPEPTIDE REPEAT PROTEIN 4"/>
    <property type="match status" value="1"/>
</dbReference>
<sequence length="457" mass="52807">MSHGKHVSQRVLLKLCVARNQNSQKTSKQQDIPPGMVDAKPPTKPRMTEEERAKLAKKLDDDLEQFMEEMAARKAAEKTEKKPFDFDEWCKDIDQHPAFMKDLETGLKGQYADTISALQALKYDEEDMEDKQLSAERHKTEGNKHFKLGKYRWATDCYSEGIKQRCLDRKLNSVLHGNRAAAQKRIGNLRSAIKDCVMALKFDATNVKAANRGAECLLELGYANQCVEWIEKAKKGFAFVKETEEEGVVTDSEKKQLDDLEDQRKKAVEAVQVEDRNKRKARAKEKKETEEKQRLLKALSDRKLNFRPRLPFSHPELMDWSLLEVSLAQAPEHYRVSFNESGNLQWPFLIQYPEVGQVDVLTDCDETTQLGSVLRPMLENPAEWDQDHKFRIDNIRMFVSDEWDEYVTEVYEWSTFGEIVSLPGVQIKQGLPVVMIYTRDQIEEKLQSVGEGRFIIE</sequence>
<feature type="region of interest" description="Disordered" evidence="4">
    <location>
        <begin position="273"/>
        <end position="292"/>
    </location>
</feature>
<name>A0A0N4Y8I6_NIPBR</name>
<dbReference type="AlphaFoldDB" id="A0A0N4Y8I6"/>
<dbReference type="WBParaSite" id="NBR_0001253701-mRNA-1">
    <property type="protein sequence ID" value="NBR_0001253701-mRNA-1"/>
    <property type="gene ID" value="NBR_0001253701"/>
</dbReference>
<comment type="similarity">
    <text evidence="3">Belongs to the TTC4 family.</text>
</comment>
<dbReference type="SUPFAM" id="SSF48452">
    <property type="entry name" value="TPR-like"/>
    <property type="match status" value="1"/>
</dbReference>
<keyword evidence="2" id="KW-0802">TPR repeat</keyword>
<keyword evidence="1" id="KW-0677">Repeat</keyword>
<dbReference type="CDD" id="cd21377">
    <property type="entry name" value="CTWD_Cns1-like"/>
    <property type="match status" value="1"/>
</dbReference>
<dbReference type="InterPro" id="IPR011990">
    <property type="entry name" value="TPR-like_helical_dom_sf"/>
</dbReference>
<dbReference type="GO" id="GO:0051879">
    <property type="term" value="F:Hsp90 protein binding"/>
    <property type="evidence" value="ECO:0007669"/>
    <property type="project" value="InterPro"/>
</dbReference>
<feature type="region of interest" description="Disordered" evidence="4">
    <location>
        <begin position="21"/>
        <end position="50"/>
    </location>
</feature>
<protein>
    <submittedName>
        <fullName evidence="8">Wheel domain-containing protein</fullName>
    </submittedName>
</protein>
<dbReference type="PANTHER" id="PTHR46035:SF1">
    <property type="entry name" value="TETRATRICOPEPTIDE REPEAT PROTEIN 4"/>
    <property type="match status" value="1"/>
</dbReference>
<dbReference type="OMA" id="HWAINRY"/>
<feature type="domain" description="Cns1/TTC4 wheel" evidence="5">
    <location>
        <begin position="342"/>
        <end position="445"/>
    </location>
</feature>
<evidence type="ECO:0000313" key="6">
    <source>
        <dbReference type="EMBL" id="VDL76127.1"/>
    </source>
</evidence>
<evidence type="ECO:0000256" key="3">
    <source>
        <dbReference type="ARBA" id="ARBA00023602"/>
    </source>
</evidence>
<dbReference type="Proteomes" id="UP000271162">
    <property type="component" value="Unassembled WGS sequence"/>
</dbReference>
<evidence type="ECO:0000313" key="7">
    <source>
        <dbReference type="Proteomes" id="UP000271162"/>
    </source>
</evidence>
<dbReference type="STRING" id="27835.A0A0N4Y8I6"/>
<dbReference type="GO" id="GO:0005634">
    <property type="term" value="C:nucleus"/>
    <property type="evidence" value="ECO:0007669"/>
    <property type="project" value="TreeGrafter"/>
</dbReference>
<dbReference type="GO" id="GO:0030544">
    <property type="term" value="F:Hsp70 protein binding"/>
    <property type="evidence" value="ECO:0007669"/>
    <property type="project" value="TreeGrafter"/>
</dbReference>
<dbReference type="GO" id="GO:0005829">
    <property type="term" value="C:cytosol"/>
    <property type="evidence" value="ECO:0007669"/>
    <property type="project" value="TreeGrafter"/>
</dbReference>
<gene>
    <name evidence="6" type="ORF">NBR_LOCUS12538</name>
</gene>
<reference evidence="6 7" key="2">
    <citation type="submission" date="2018-11" db="EMBL/GenBank/DDBJ databases">
        <authorList>
            <consortium name="Pathogen Informatics"/>
        </authorList>
    </citation>
    <scope>NUCLEOTIDE SEQUENCE [LARGE SCALE GENOMIC DNA]</scope>
</reference>
<organism evidence="8">
    <name type="scientific">Nippostrongylus brasiliensis</name>
    <name type="common">Rat hookworm</name>
    <dbReference type="NCBI Taxonomy" id="27835"/>
    <lineage>
        <taxon>Eukaryota</taxon>
        <taxon>Metazoa</taxon>
        <taxon>Ecdysozoa</taxon>
        <taxon>Nematoda</taxon>
        <taxon>Chromadorea</taxon>
        <taxon>Rhabditida</taxon>
        <taxon>Rhabditina</taxon>
        <taxon>Rhabditomorpha</taxon>
        <taxon>Strongyloidea</taxon>
        <taxon>Heligmosomidae</taxon>
        <taxon>Nippostrongylus</taxon>
    </lineage>
</organism>
<keyword evidence="7" id="KW-1185">Reference proteome</keyword>
<dbReference type="Pfam" id="PF18972">
    <property type="entry name" value="Wheel"/>
    <property type="match status" value="1"/>
</dbReference>
<proteinExistence type="inferred from homology"/>
<dbReference type="EMBL" id="UYSL01020787">
    <property type="protein sequence ID" value="VDL76127.1"/>
    <property type="molecule type" value="Genomic_DNA"/>
</dbReference>
<evidence type="ECO:0000313" key="8">
    <source>
        <dbReference type="WBParaSite" id="NBR_0001253701-mRNA-1"/>
    </source>
</evidence>
<feature type="compositionally biased region" description="Polar residues" evidence="4">
    <location>
        <begin position="21"/>
        <end position="30"/>
    </location>
</feature>
<accession>A0A0N4Y8I6</accession>